<accession>A0A7W9J7S6</accession>
<comment type="caution">
    <text evidence="2">The sequence shown here is derived from an EMBL/GenBank/DDBJ whole genome shotgun (WGS) entry which is preliminary data.</text>
</comment>
<organism evidence="2 3">
    <name type="scientific">Kribbella italica</name>
    <dbReference type="NCBI Taxonomy" id="1540520"/>
    <lineage>
        <taxon>Bacteria</taxon>
        <taxon>Bacillati</taxon>
        <taxon>Actinomycetota</taxon>
        <taxon>Actinomycetes</taxon>
        <taxon>Propionibacteriales</taxon>
        <taxon>Kribbellaceae</taxon>
        <taxon>Kribbella</taxon>
    </lineage>
</organism>
<dbReference type="RefSeq" id="WP_184796193.1">
    <property type="nucleotide sequence ID" value="NZ_JACHMY010000001.1"/>
</dbReference>
<gene>
    <name evidence="2" type="ORF">HDA39_003444</name>
</gene>
<proteinExistence type="predicted"/>
<sequence length="435" mass="45807">MLKRSIALAGAAALVSVLGAQSASAGPARAASVTNVQVEWVNSDHTNIRITWAESQPAANTLVLRSEAGEGGNEFGHTTAGQANEYIYDSASLGTSGDPADKVWIEVSDGSATPGRTDDFDRFNYGGYPTTVAFEANGSLRWTVAPDTTTDGTPDDPLDLPKTYTYAPQQRVRTDDPSIPGCDAINLPQTTTPTGTVPNPGHVYNLSMVVDNEWGGAQGPIIGVGRTKSLTMTGPAATKLGEKTTLTGVLTGASLFESGRPPSCNELTEPVPNQPVVIQQRTSATAAWTTAGTTKTDAQGKYTAVLTNPGHREYRVIRVNTVSGGTASYGLTGASKSVRATTRVVSAKFINPVVNLGTQPQGYLWVDPAGSQKAALQFKNASGAWQGVAYKTLYAGRGLLAFPWNKRGATQFRWWVPASSNADATYSGVFTLTVR</sequence>
<feature type="chain" id="PRO_5038582464" evidence="1">
    <location>
        <begin position="26"/>
        <end position="435"/>
    </location>
</feature>
<evidence type="ECO:0000313" key="2">
    <source>
        <dbReference type="EMBL" id="MBB5836710.1"/>
    </source>
</evidence>
<dbReference type="AlphaFoldDB" id="A0A7W9J7S6"/>
<dbReference type="Proteomes" id="UP000549971">
    <property type="component" value="Unassembled WGS sequence"/>
</dbReference>
<evidence type="ECO:0000256" key="1">
    <source>
        <dbReference type="SAM" id="SignalP"/>
    </source>
</evidence>
<dbReference type="EMBL" id="JACHMY010000001">
    <property type="protein sequence ID" value="MBB5836710.1"/>
    <property type="molecule type" value="Genomic_DNA"/>
</dbReference>
<keyword evidence="1" id="KW-0732">Signal</keyword>
<protein>
    <submittedName>
        <fullName evidence="2">Uncharacterized protein</fullName>
    </submittedName>
</protein>
<reference evidence="2 3" key="1">
    <citation type="submission" date="2020-08" db="EMBL/GenBank/DDBJ databases">
        <title>Sequencing the genomes of 1000 actinobacteria strains.</title>
        <authorList>
            <person name="Klenk H.-P."/>
        </authorList>
    </citation>
    <scope>NUCLEOTIDE SEQUENCE [LARGE SCALE GENOMIC DNA]</scope>
    <source>
        <strain evidence="2 3">DSM 28967</strain>
    </source>
</reference>
<feature type="signal peptide" evidence="1">
    <location>
        <begin position="1"/>
        <end position="25"/>
    </location>
</feature>
<evidence type="ECO:0000313" key="3">
    <source>
        <dbReference type="Proteomes" id="UP000549971"/>
    </source>
</evidence>
<name>A0A7W9J7S6_9ACTN</name>
<keyword evidence="3" id="KW-1185">Reference proteome</keyword>